<dbReference type="CDD" id="cd18032">
    <property type="entry name" value="DEXHc_RE_I_III_res"/>
    <property type="match status" value="1"/>
</dbReference>
<dbReference type="EMBL" id="PDJZ01000020">
    <property type="protein sequence ID" value="RXJ82945.1"/>
    <property type="molecule type" value="Genomic_DNA"/>
</dbReference>
<dbReference type="GO" id="GO:0004386">
    <property type="term" value="F:helicase activity"/>
    <property type="evidence" value="ECO:0007669"/>
    <property type="project" value="UniProtKB-KW"/>
</dbReference>
<dbReference type="Gene3D" id="3.40.50.300">
    <property type="entry name" value="P-loop containing nucleotide triphosphate hydrolases"/>
    <property type="match status" value="2"/>
</dbReference>
<evidence type="ECO:0000259" key="2">
    <source>
        <dbReference type="PROSITE" id="PS51194"/>
    </source>
</evidence>
<dbReference type="RefSeq" id="WP_128987497.1">
    <property type="nucleotide sequence ID" value="NZ_PDJZ01000020.1"/>
</dbReference>
<dbReference type="SUPFAM" id="SSF56024">
    <property type="entry name" value="Phospholipase D/nuclease"/>
    <property type="match status" value="1"/>
</dbReference>
<accession>A0A4V1LV58</accession>
<dbReference type="Pfam" id="PF11907">
    <property type="entry name" value="DUF3427"/>
    <property type="match status" value="1"/>
</dbReference>
<dbReference type="InterPro" id="IPR021835">
    <property type="entry name" value="DUF3427"/>
</dbReference>
<keyword evidence="3" id="KW-0067">ATP-binding</keyword>
<reference evidence="3 4" key="1">
    <citation type="submission" date="2017-10" db="EMBL/GenBank/DDBJ databases">
        <title>Genomics of the genus Arcobacter.</title>
        <authorList>
            <person name="Perez-Cataluna A."/>
            <person name="Figueras M.J."/>
        </authorList>
    </citation>
    <scope>NUCLEOTIDE SEQUENCE [LARGE SCALE GENOMIC DNA]</scope>
    <source>
        <strain evidence="3 4">F26</strain>
    </source>
</reference>
<dbReference type="Proteomes" id="UP000290870">
    <property type="component" value="Unassembled WGS sequence"/>
</dbReference>
<keyword evidence="3" id="KW-0347">Helicase</keyword>
<proteinExistence type="predicted"/>
<dbReference type="Pfam" id="PF00271">
    <property type="entry name" value="Helicase_C"/>
    <property type="match status" value="1"/>
</dbReference>
<dbReference type="InterPro" id="IPR025202">
    <property type="entry name" value="PLD-like_dom"/>
</dbReference>
<dbReference type="PANTHER" id="PTHR47396">
    <property type="entry name" value="TYPE I RESTRICTION ENZYME ECOKI R PROTEIN"/>
    <property type="match status" value="1"/>
</dbReference>
<dbReference type="SUPFAM" id="SSF52540">
    <property type="entry name" value="P-loop containing nucleoside triphosphate hydrolases"/>
    <property type="match status" value="1"/>
</dbReference>
<evidence type="ECO:0000313" key="3">
    <source>
        <dbReference type="EMBL" id="RXJ82945.1"/>
    </source>
</evidence>
<feature type="domain" description="Helicase C-terminal" evidence="2">
    <location>
        <begin position="395"/>
        <end position="557"/>
    </location>
</feature>
<dbReference type="Pfam" id="PF26350">
    <property type="entry name" value="DUF8090"/>
    <property type="match status" value="1"/>
</dbReference>
<dbReference type="Gene3D" id="3.30.870.10">
    <property type="entry name" value="Endonuclease Chain A"/>
    <property type="match status" value="1"/>
</dbReference>
<evidence type="ECO:0000259" key="1">
    <source>
        <dbReference type="PROSITE" id="PS51192"/>
    </source>
</evidence>
<keyword evidence="3" id="KW-0547">Nucleotide-binding</keyword>
<dbReference type="InterPro" id="IPR006935">
    <property type="entry name" value="Helicase/UvrB_N"/>
</dbReference>
<dbReference type="SMART" id="SM00487">
    <property type="entry name" value="DEXDc"/>
    <property type="match status" value="1"/>
</dbReference>
<dbReference type="InterPro" id="IPR001650">
    <property type="entry name" value="Helicase_C-like"/>
</dbReference>
<protein>
    <submittedName>
        <fullName evidence="3">DNA repair helicase</fullName>
    </submittedName>
</protein>
<dbReference type="SMART" id="SM00490">
    <property type="entry name" value="HELICc"/>
    <property type="match status" value="1"/>
</dbReference>
<dbReference type="InterPro" id="IPR027417">
    <property type="entry name" value="P-loop_NTPase"/>
</dbReference>
<dbReference type="OrthoDB" id="9804086at2"/>
<dbReference type="PROSITE" id="PS51192">
    <property type="entry name" value="HELICASE_ATP_BIND_1"/>
    <property type="match status" value="1"/>
</dbReference>
<dbReference type="Pfam" id="PF04851">
    <property type="entry name" value="ResIII"/>
    <property type="match status" value="1"/>
</dbReference>
<dbReference type="AlphaFoldDB" id="A0A4V1LV58"/>
<comment type="caution">
    <text evidence="3">The sequence shown here is derived from an EMBL/GenBank/DDBJ whole genome shotgun (WGS) entry which is preliminary data.</text>
</comment>
<dbReference type="Pfam" id="PF13091">
    <property type="entry name" value="PLDc_2"/>
    <property type="match status" value="1"/>
</dbReference>
<organism evidence="3 4">
    <name type="scientific">Arcobacter cloacae</name>
    <dbReference type="NCBI Taxonomy" id="1054034"/>
    <lineage>
        <taxon>Bacteria</taxon>
        <taxon>Pseudomonadati</taxon>
        <taxon>Campylobacterota</taxon>
        <taxon>Epsilonproteobacteria</taxon>
        <taxon>Campylobacterales</taxon>
        <taxon>Arcobacteraceae</taxon>
        <taxon>Arcobacter</taxon>
    </lineage>
</organism>
<dbReference type="CDD" id="cd09204">
    <property type="entry name" value="PLDc_N_DEXD_b2"/>
    <property type="match status" value="1"/>
</dbReference>
<evidence type="ECO:0000313" key="4">
    <source>
        <dbReference type="Proteomes" id="UP000290870"/>
    </source>
</evidence>
<dbReference type="InterPro" id="IPR050742">
    <property type="entry name" value="Helicase_Restrict-Modif_Enz"/>
</dbReference>
<dbReference type="GO" id="GO:0005524">
    <property type="term" value="F:ATP binding"/>
    <property type="evidence" value="ECO:0007669"/>
    <property type="project" value="InterPro"/>
</dbReference>
<dbReference type="GO" id="GO:0016787">
    <property type="term" value="F:hydrolase activity"/>
    <property type="evidence" value="ECO:0007669"/>
    <property type="project" value="InterPro"/>
</dbReference>
<dbReference type="GO" id="GO:0003677">
    <property type="term" value="F:DNA binding"/>
    <property type="evidence" value="ECO:0007669"/>
    <property type="project" value="InterPro"/>
</dbReference>
<dbReference type="CDD" id="cd18799">
    <property type="entry name" value="SF2_C_EcoAI-like"/>
    <property type="match status" value="1"/>
</dbReference>
<name>A0A4V1LV58_9BACT</name>
<gene>
    <name evidence="3" type="ORF">CRU90_11925</name>
</gene>
<dbReference type="PANTHER" id="PTHR47396:SF1">
    <property type="entry name" value="ATP-DEPENDENT HELICASE IRC3-RELATED"/>
    <property type="match status" value="1"/>
</dbReference>
<feature type="domain" description="Helicase ATP-binding" evidence="1">
    <location>
        <begin position="202"/>
        <end position="350"/>
    </location>
</feature>
<dbReference type="PROSITE" id="PS51194">
    <property type="entry name" value="HELICASE_CTER"/>
    <property type="match status" value="1"/>
</dbReference>
<dbReference type="InterPro" id="IPR058403">
    <property type="entry name" value="DUF8090"/>
</dbReference>
<sequence>MNNLISNTNIDNFYNNLIKSLLKSKSFIFNVAFINFSGVQLLLEVFSKLENKNIKGKLLTSTYLNFTQIKALEKLKEFSNIELKIYDCNITNIGFHPKSYIFEFDDFYEVMVGSSNITASAFKTNIEWNVKTTLKKDDEYLINILNEFNNLWKESFEADEDFLEKYSKFIENQKKEFFPTFLYKQNIKTNFMQKNALEKLEILRQKNQTKALIIAATGSGKTYLSAFDVKNFKAKKMLFLVHRENILVSAKQSFENIIENRTFGLFTGNKKEKSKDYIFSTIQTMSLYFEEFKKDEFEYIIIDEAHHSTSPTYKKVIDYFKPKFLLGLTATSNRMDGNSIYEIFDENIACDIRLNDALEHNLIAPFHYFGISDIKSIDYENVDLTKIDVLAKLLSVNKRVDYIIEQMNFYSFSGAKRKAIGFCVSKEHGIFMSKEFNKRGINSTFLSSEDSVATRIKLIEKLEDDNDNLEVIFTVDIFNEGVDIPSINTVLFLRPTNSPIVFIQQLGRGLRKHKNKEFLTVLDFIGNHKKAYLIALALAGNKAIDKDSLKLFLSNNFANFKNAHICMDEISKQRILEQIEKENFNSLKYLKEQYFEFKALLNNKIPKLVDFLQFNDVINPIKFIDESYSYIEFLAKAENKSELKELVLNQEFIKAIRFIENLLPIKRVYEFVILKYLLENDFCDENIAFIILDKYLNKVDKDTIIHSFSFLNQDFLDSGQTSRYLKLVDFDGKKVIKTQKFSKLLKNEKYKEIFEDSLNYGIYLYEEEFGSFDFGKPFLKLYGKYNMLNIAKLCNFPKIHSSFRGSGFLKYENDFFLFINLEKEKFSKSANYSNTFLSKEVFTYQSKPSHTQISQDGKKLCKNKDFGIKLHVFMRKFTQVDKKTQDFIYLGLANTVYYEGNNPISLHLKLEKSLDDELYFEFTKFV</sequence>
<dbReference type="GO" id="GO:0005829">
    <property type="term" value="C:cytosol"/>
    <property type="evidence" value="ECO:0007669"/>
    <property type="project" value="TreeGrafter"/>
</dbReference>
<keyword evidence="3" id="KW-0378">Hydrolase</keyword>
<dbReference type="InterPro" id="IPR014001">
    <property type="entry name" value="Helicase_ATP-bd"/>
</dbReference>